<dbReference type="GO" id="GO:0005549">
    <property type="term" value="F:odorant binding"/>
    <property type="evidence" value="ECO:0007669"/>
    <property type="project" value="InterPro"/>
</dbReference>
<dbReference type="AlphaFoldDB" id="A0A8D8C1T7"/>
<organism evidence="4">
    <name type="scientific">Culex pipiens</name>
    <name type="common">House mosquito</name>
    <dbReference type="NCBI Taxonomy" id="7175"/>
    <lineage>
        <taxon>Eukaryota</taxon>
        <taxon>Metazoa</taxon>
        <taxon>Ecdysozoa</taxon>
        <taxon>Arthropoda</taxon>
        <taxon>Hexapoda</taxon>
        <taxon>Insecta</taxon>
        <taxon>Pterygota</taxon>
        <taxon>Neoptera</taxon>
        <taxon>Endopterygota</taxon>
        <taxon>Diptera</taxon>
        <taxon>Nematocera</taxon>
        <taxon>Culicoidea</taxon>
        <taxon>Culicidae</taxon>
        <taxon>Culicinae</taxon>
        <taxon>Culicini</taxon>
        <taxon>Culex</taxon>
        <taxon>Culex</taxon>
    </lineage>
</organism>
<reference evidence="4" key="1">
    <citation type="submission" date="2021-05" db="EMBL/GenBank/DDBJ databases">
        <authorList>
            <person name="Alioto T."/>
            <person name="Alioto T."/>
            <person name="Gomez Garrido J."/>
        </authorList>
    </citation>
    <scope>NUCLEOTIDE SEQUENCE</scope>
</reference>
<comment type="similarity">
    <text evidence="2">Belongs to the PBP/GOBP family.</text>
</comment>
<evidence type="ECO:0000256" key="3">
    <source>
        <dbReference type="ARBA" id="ARBA00022525"/>
    </source>
</evidence>
<proteinExistence type="inferred from homology"/>
<evidence type="ECO:0000256" key="2">
    <source>
        <dbReference type="ARBA" id="ARBA00008098"/>
    </source>
</evidence>
<dbReference type="Gene3D" id="1.10.238.20">
    <property type="entry name" value="Pheromone/general odorant binding protein domain"/>
    <property type="match status" value="1"/>
</dbReference>
<dbReference type="EMBL" id="HBUE01097786">
    <property type="protein sequence ID" value="CAG6483805.1"/>
    <property type="molecule type" value="Transcribed_RNA"/>
</dbReference>
<name>A0A8D8C1T7_CULPI</name>
<dbReference type="GO" id="GO:0005576">
    <property type="term" value="C:extracellular region"/>
    <property type="evidence" value="ECO:0007669"/>
    <property type="project" value="UniProtKB-SubCell"/>
</dbReference>
<dbReference type="InterPro" id="IPR006170">
    <property type="entry name" value="PBP/GOBP"/>
</dbReference>
<dbReference type="InterPro" id="IPR036728">
    <property type="entry name" value="PBP_GOBP_sf"/>
</dbReference>
<evidence type="ECO:0000256" key="1">
    <source>
        <dbReference type="ARBA" id="ARBA00004613"/>
    </source>
</evidence>
<dbReference type="Pfam" id="PF01395">
    <property type="entry name" value="PBP_GOBP"/>
    <property type="match status" value="1"/>
</dbReference>
<protein>
    <submittedName>
        <fullName evidence="4">(northern house mosquito) hypothetical protein</fullName>
    </submittedName>
</protein>
<dbReference type="SUPFAM" id="SSF47565">
    <property type="entry name" value="Insect pheromone/odorant-binding proteins"/>
    <property type="match status" value="1"/>
</dbReference>
<comment type="subcellular location">
    <subcellularLocation>
        <location evidence="1">Secreted</location>
    </subcellularLocation>
</comment>
<keyword evidence="3" id="KW-0964">Secreted</keyword>
<accession>A0A8D8C1T7</accession>
<sequence length="114" mass="13548">MRQILDIARNCYQKIGIPTDSNVAERITFQQNVTYNEEELKYILCFQQEAGWFDVDDNFVLEPIVDFCMQNNAVDRVQVKESINKCIIRSNGLVLIEKARKFYDCFYENKQFLF</sequence>
<dbReference type="CDD" id="cd23992">
    <property type="entry name" value="PBP_GOBP"/>
    <property type="match status" value="1"/>
</dbReference>
<evidence type="ECO:0000313" key="4">
    <source>
        <dbReference type="EMBL" id="CAG6483805.1"/>
    </source>
</evidence>